<gene>
    <name evidence="1" type="ORF">TM51_04728</name>
</gene>
<dbReference type="Proteomes" id="UP000014184">
    <property type="component" value="Unassembled WGS sequence"/>
</dbReference>
<name>A0A9P2TCZ9_THEFU</name>
<sequence>MLRWLRRHALPSEIRARLDLAPGERIIAHAWTENGTAVVATTAALHLPEGRRIPWERIDQARWDDTGLVLTTEDEPEEVIPLPRPGRLAQAVYERVTATIVVSRHVPLLSDVEGAPGVRFIARRAPGSTDITWQLRYDEGVDPESPEIRQRTQRALARLREQTGV</sequence>
<accession>A0A9P2TCZ9</accession>
<organism evidence="1 2">
    <name type="scientific">Thermobifida fusca TM51</name>
    <dbReference type="NCBI Taxonomy" id="1169414"/>
    <lineage>
        <taxon>Bacteria</taxon>
        <taxon>Bacillati</taxon>
        <taxon>Actinomycetota</taxon>
        <taxon>Actinomycetes</taxon>
        <taxon>Streptosporangiales</taxon>
        <taxon>Nocardiopsidaceae</taxon>
        <taxon>Thermobifida</taxon>
    </lineage>
</organism>
<dbReference type="RefSeq" id="WP_011291317.1">
    <property type="nucleotide sequence ID" value="NZ_AOSG01000022.1"/>
</dbReference>
<evidence type="ECO:0000313" key="1">
    <source>
        <dbReference type="EMBL" id="EOR72021.1"/>
    </source>
</evidence>
<proteinExistence type="predicted"/>
<dbReference type="AlphaFoldDB" id="A0A9P2TCZ9"/>
<dbReference type="EMBL" id="AOSG01000022">
    <property type="protein sequence ID" value="EOR72021.1"/>
    <property type="molecule type" value="Genomic_DNA"/>
</dbReference>
<protein>
    <submittedName>
        <fullName evidence="1">Uncharacterized protein</fullName>
    </submittedName>
</protein>
<keyword evidence="2" id="KW-1185">Reference proteome</keyword>
<comment type="caution">
    <text evidence="1">The sequence shown here is derived from an EMBL/GenBank/DDBJ whole genome shotgun (WGS) entry which is preliminary data.</text>
</comment>
<evidence type="ECO:0000313" key="2">
    <source>
        <dbReference type="Proteomes" id="UP000014184"/>
    </source>
</evidence>
<reference evidence="1 2" key="1">
    <citation type="journal article" date="2013" name="Genome Announc.">
        <title>Draft Genome Sequence of the Lignocellulose Decomposer Thermobifida fusca Strain TM51.</title>
        <authorList>
            <person name="Toth A."/>
            <person name="Barna T."/>
            <person name="Nagy I."/>
            <person name="Horvath B."/>
            <person name="Nagy I."/>
            <person name="Tancsics A."/>
            <person name="Kriszt B."/>
            <person name="Baka E."/>
            <person name="Fekete C."/>
            <person name="Kukolya J."/>
        </authorList>
    </citation>
    <scope>NUCLEOTIDE SEQUENCE [LARGE SCALE GENOMIC DNA]</scope>
    <source>
        <strain evidence="1 2">TM51</strain>
    </source>
</reference>